<name>A0A2V3ZVP8_9BACT</name>
<proteinExistence type="predicted"/>
<dbReference type="RefSeq" id="WP_110361541.1">
    <property type="nucleotide sequence ID" value="NZ_QFLI01000006.1"/>
</dbReference>
<dbReference type="AlphaFoldDB" id="A0A2V3ZVP8"/>
<organism evidence="2 3">
    <name type="scientific">Marinifilum breve</name>
    <dbReference type="NCBI Taxonomy" id="2184082"/>
    <lineage>
        <taxon>Bacteria</taxon>
        <taxon>Pseudomonadati</taxon>
        <taxon>Bacteroidota</taxon>
        <taxon>Bacteroidia</taxon>
        <taxon>Marinilabiliales</taxon>
        <taxon>Marinifilaceae</taxon>
    </lineage>
</organism>
<dbReference type="PANTHER" id="PTHR40115:SF1">
    <property type="entry name" value="INNER MEMBRANE PROTEIN WITH PEPSY TM HELIX"/>
    <property type="match status" value="1"/>
</dbReference>
<keyword evidence="1" id="KW-1133">Transmembrane helix</keyword>
<dbReference type="Proteomes" id="UP000248079">
    <property type="component" value="Unassembled WGS sequence"/>
</dbReference>
<gene>
    <name evidence="2" type="ORF">DF185_14820</name>
</gene>
<evidence type="ECO:0000256" key="1">
    <source>
        <dbReference type="SAM" id="Phobius"/>
    </source>
</evidence>
<feature type="transmembrane region" description="Helical" evidence="1">
    <location>
        <begin position="20"/>
        <end position="38"/>
    </location>
</feature>
<protein>
    <submittedName>
        <fullName evidence="2">Peptidase</fullName>
    </submittedName>
</protein>
<dbReference type="PANTHER" id="PTHR40115">
    <property type="entry name" value="INNER MEMBRANE PROTEIN WITH PEPSY TM HELIX"/>
    <property type="match status" value="1"/>
</dbReference>
<dbReference type="EMBL" id="QFLI01000006">
    <property type="protein sequence ID" value="PXX99147.1"/>
    <property type="molecule type" value="Genomic_DNA"/>
</dbReference>
<dbReference type="OrthoDB" id="9787788at2"/>
<keyword evidence="3" id="KW-1185">Reference proteome</keyword>
<sequence>MKLWSKKFWRKWLRLIHRDLGYFFVGITIIYAVSGIILNHKKHDEDPAYRTVKQNYKLEANLSPDQLKTYWGNNFSDYHLNRIIPNAERYDVYLKGGLGKYDPMSGQLEFEVYEKKQWVYFMNKLHYNSKKGWTLMADIFAVAMLLFALSGMFMVPGKKGITGRGKWLIAIGIILPFLFFL</sequence>
<keyword evidence="1" id="KW-0812">Transmembrane</keyword>
<accession>A0A2V3ZVP8</accession>
<feature type="transmembrane region" description="Helical" evidence="1">
    <location>
        <begin position="165"/>
        <end position="180"/>
    </location>
</feature>
<reference evidence="2 3" key="1">
    <citation type="submission" date="2018-05" db="EMBL/GenBank/DDBJ databases">
        <title>Marinifilum breve JC075T sp. nov., a marine bacterium isolated from Yongle Blue Hole in the South China Sea.</title>
        <authorList>
            <person name="Fu T."/>
        </authorList>
    </citation>
    <scope>NUCLEOTIDE SEQUENCE [LARGE SCALE GENOMIC DNA]</scope>
    <source>
        <strain evidence="2 3">JC075</strain>
    </source>
</reference>
<evidence type="ECO:0000313" key="3">
    <source>
        <dbReference type="Proteomes" id="UP000248079"/>
    </source>
</evidence>
<keyword evidence="1" id="KW-0472">Membrane</keyword>
<evidence type="ECO:0000313" key="2">
    <source>
        <dbReference type="EMBL" id="PXX99147.1"/>
    </source>
</evidence>
<comment type="caution">
    <text evidence="2">The sequence shown here is derived from an EMBL/GenBank/DDBJ whole genome shotgun (WGS) entry which is preliminary data.</text>
</comment>
<dbReference type="InterPro" id="IPR032307">
    <property type="entry name" value="PepSY_TM-like_2"/>
</dbReference>
<dbReference type="Pfam" id="PF16357">
    <property type="entry name" value="PepSY_TM_like_2"/>
    <property type="match status" value="1"/>
</dbReference>
<feature type="transmembrane region" description="Helical" evidence="1">
    <location>
        <begin position="132"/>
        <end position="153"/>
    </location>
</feature>